<feature type="chain" id="PRO_5039617938" evidence="1">
    <location>
        <begin position="21"/>
        <end position="49"/>
    </location>
</feature>
<sequence length="49" mass="4833">MRTLTYIAAAALAGGAPLLAIIPSDSSPAAIAGGAGANDIFLDLTFNRT</sequence>
<evidence type="ECO:0000256" key="1">
    <source>
        <dbReference type="SAM" id="SignalP"/>
    </source>
</evidence>
<protein>
    <submittedName>
        <fullName evidence="2">Uncharacterized protein</fullName>
    </submittedName>
</protein>
<gene>
    <name evidence="2" type="ORF">GA0070608_5951</name>
</gene>
<organism evidence="2 3">
    <name type="scientific">Micromonospora peucetia</name>
    <dbReference type="NCBI Taxonomy" id="47871"/>
    <lineage>
        <taxon>Bacteria</taxon>
        <taxon>Bacillati</taxon>
        <taxon>Actinomycetota</taxon>
        <taxon>Actinomycetes</taxon>
        <taxon>Micromonosporales</taxon>
        <taxon>Micromonosporaceae</taxon>
        <taxon>Micromonospora</taxon>
    </lineage>
</organism>
<proteinExistence type="predicted"/>
<dbReference type="Proteomes" id="UP000199343">
    <property type="component" value="Unassembled WGS sequence"/>
</dbReference>
<feature type="signal peptide" evidence="1">
    <location>
        <begin position="1"/>
        <end position="20"/>
    </location>
</feature>
<evidence type="ECO:0000313" key="3">
    <source>
        <dbReference type="Proteomes" id="UP000199343"/>
    </source>
</evidence>
<name>A0A1C6W572_9ACTN</name>
<reference evidence="2 3" key="1">
    <citation type="submission" date="2016-06" db="EMBL/GenBank/DDBJ databases">
        <authorList>
            <person name="Kjaerup R.B."/>
            <person name="Dalgaard T.S."/>
            <person name="Juul-Madsen H.R."/>
        </authorList>
    </citation>
    <scope>NUCLEOTIDE SEQUENCE [LARGE SCALE GENOMIC DNA]</scope>
    <source>
        <strain evidence="2 3">DSM 43363</strain>
    </source>
</reference>
<dbReference type="STRING" id="47871.GA0070608_5951"/>
<accession>A0A1C6W572</accession>
<keyword evidence="1" id="KW-0732">Signal</keyword>
<dbReference type="RefSeq" id="WP_176733897.1">
    <property type="nucleotide sequence ID" value="NZ_FMIC01000002.1"/>
</dbReference>
<dbReference type="EMBL" id="FMIC01000002">
    <property type="protein sequence ID" value="SCL73641.1"/>
    <property type="molecule type" value="Genomic_DNA"/>
</dbReference>
<evidence type="ECO:0000313" key="2">
    <source>
        <dbReference type="EMBL" id="SCL73641.1"/>
    </source>
</evidence>
<dbReference type="AlphaFoldDB" id="A0A1C6W572"/>